<sequence length="80" mass="8699">MSPQENRPASHRPDVDDMTRCVEELRRALAAHGIILPSLRVDLPSFVSRYPAPSGLVALGNCNTDTALRLAEALRGAECE</sequence>
<dbReference type="EMBL" id="CP108318">
    <property type="protein sequence ID" value="WTW63371.1"/>
    <property type="molecule type" value="Genomic_DNA"/>
</dbReference>
<organism evidence="1">
    <name type="scientific">Streptomyces sp. NBC_00003</name>
    <dbReference type="NCBI Taxonomy" id="2903608"/>
    <lineage>
        <taxon>Bacteria</taxon>
        <taxon>Bacillati</taxon>
        <taxon>Actinomycetota</taxon>
        <taxon>Actinomycetes</taxon>
        <taxon>Kitasatosporales</taxon>
        <taxon>Streptomycetaceae</taxon>
        <taxon>Streptomyces</taxon>
    </lineage>
</organism>
<evidence type="ECO:0000313" key="1">
    <source>
        <dbReference type="EMBL" id="WTW63371.1"/>
    </source>
</evidence>
<proteinExistence type="predicted"/>
<gene>
    <name evidence="1" type="ORF">OG549_23475</name>
</gene>
<reference evidence="1" key="1">
    <citation type="submission" date="2022-10" db="EMBL/GenBank/DDBJ databases">
        <title>The complete genomes of actinobacterial strains from the NBC collection.</title>
        <authorList>
            <person name="Joergensen T.S."/>
            <person name="Alvarez Arevalo M."/>
            <person name="Sterndorff E.B."/>
            <person name="Faurdal D."/>
            <person name="Vuksanovic O."/>
            <person name="Mourched A.-S."/>
            <person name="Charusanti P."/>
            <person name="Shaw S."/>
            <person name="Blin K."/>
            <person name="Weber T."/>
        </authorList>
    </citation>
    <scope>NUCLEOTIDE SEQUENCE</scope>
    <source>
        <strain evidence="1">NBC_00003</strain>
    </source>
</reference>
<name>A0AAU2V7F7_9ACTN</name>
<accession>A0AAU2V7F7</accession>
<protein>
    <submittedName>
        <fullName evidence="1">Uncharacterized protein</fullName>
    </submittedName>
</protein>
<dbReference type="AlphaFoldDB" id="A0AAU2V7F7"/>